<comment type="similarity">
    <text evidence="2 9">Belongs to the peptidase M18 family.</text>
</comment>
<evidence type="ECO:0000256" key="6">
    <source>
        <dbReference type="ARBA" id="ARBA00022801"/>
    </source>
</evidence>
<dbReference type="FunFam" id="2.30.250.10:FF:000003">
    <property type="entry name" value="Probable M18 family aminopeptidase 2"/>
    <property type="match status" value="1"/>
</dbReference>
<reference evidence="11 12" key="1">
    <citation type="submission" date="2014-09" db="EMBL/GenBank/DDBJ databases">
        <authorList>
            <person name="Hornung B.V."/>
        </authorList>
    </citation>
    <scope>NUCLEOTIDE SEQUENCE [LARGE SCALE GENOMIC DNA]</scope>
    <source>
        <strain evidence="11 12">FRIFI</strain>
    </source>
</reference>
<dbReference type="Pfam" id="PF02127">
    <property type="entry name" value="Peptidase_M18"/>
    <property type="match status" value="1"/>
</dbReference>
<dbReference type="GO" id="GO:0005737">
    <property type="term" value="C:cytoplasm"/>
    <property type="evidence" value="ECO:0007669"/>
    <property type="project" value="UniProtKB-ARBA"/>
</dbReference>
<dbReference type="AlphaFoldDB" id="A0A2P2BY50"/>
<comment type="cofactor">
    <cofactor evidence="1 10">
        <name>Zn(2+)</name>
        <dbReference type="ChEBI" id="CHEBI:29105"/>
    </cofactor>
</comment>
<evidence type="ECO:0000256" key="7">
    <source>
        <dbReference type="ARBA" id="ARBA00022833"/>
    </source>
</evidence>
<organism evidence="11 12">
    <name type="scientific">Romboutsia hominis</name>
    <dbReference type="NCBI Taxonomy" id="1507512"/>
    <lineage>
        <taxon>Bacteria</taxon>
        <taxon>Bacillati</taxon>
        <taxon>Bacillota</taxon>
        <taxon>Clostridia</taxon>
        <taxon>Peptostreptococcales</taxon>
        <taxon>Peptostreptococcaceae</taxon>
        <taxon>Romboutsia</taxon>
    </lineage>
</organism>
<dbReference type="InterPro" id="IPR001948">
    <property type="entry name" value="Peptidase_M18"/>
</dbReference>
<keyword evidence="6 9" id="KW-0378">Hydrolase</keyword>
<dbReference type="KEGG" id="rhom:FRIFI_2561"/>
<evidence type="ECO:0000256" key="2">
    <source>
        <dbReference type="ARBA" id="ARBA00008290"/>
    </source>
</evidence>
<evidence type="ECO:0000256" key="8">
    <source>
        <dbReference type="ARBA" id="ARBA00023049"/>
    </source>
</evidence>
<keyword evidence="8 9" id="KW-0482">Metalloprotease</keyword>
<dbReference type="SUPFAM" id="SSF101821">
    <property type="entry name" value="Aminopeptidase/glucanase lid domain"/>
    <property type="match status" value="1"/>
</dbReference>
<keyword evidence="5 9" id="KW-0479">Metal-binding</keyword>
<evidence type="ECO:0000256" key="3">
    <source>
        <dbReference type="ARBA" id="ARBA00022438"/>
    </source>
</evidence>
<dbReference type="EMBL" id="LN650648">
    <property type="protein sequence ID" value="CEI74084.1"/>
    <property type="molecule type" value="Genomic_DNA"/>
</dbReference>
<evidence type="ECO:0000256" key="9">
    <source>
        <dbReference type="RuleBase" id="RU004386"/>
    </source>
</evidence>
<dbReference type="GO" id="GO:0008270">
    <property type="term" value="F:zinc ion binding"/>
    <property type="evidence" value="ECO:0007669"/>
    <property type="project" value="InterPro"/>
</dbReference>
<dbReference type="PRINTS" id="PR00932">
    <property type="entry name" value="AMINO1PTASE"/>
</dbReference>
<evidence type="ECO:0000256" key="1">
    <source>
        <dbReference type="ARBA" id="ARBA00001947"/>
    </source>
</evidence>
<dbReference type="InterPro" id="IPR023358">
    <property type="entry name" value="Peptidase_M18_dom2"/>
</dbReference>
<dbReference type="NCBIfam" id="NF002759">
    <property type="entry name" value="PRK02813.1"/>
    <property type="match status" value="1"/>
</dbReference>
<dbReference type="GO" id="GO:0006508">
    <property type="term" value="P:proteolysis"/>
    <property type="evidence" value="ECO:0007669"/>
    <property type="project" value="UniProtKB-KW"/>
</dbReference>
<dbReference type="CDD" id="cd05658">
    <property type="entry name" value="M18_DAP"/>
    <property type="match status" value="1"/>
</dbReference>
<evidence type="ECO:0000256" key="4">
    <source>
        <dbReference type="ARBA" id="ARBA00022670"/>
    </source>
</evidence>
<keyword evidence="3 9" id="KW-0031">Aminopeptidase</keyword>
<evidence type="ECO:0000313" key="12">
    <source>
        <dbReference type="Proteomes" id="UP000245695"/>
    </source>
</evidence>
<name>A0A2P2BY50_9FIRM</name>
<keyword evidence="4 9" id="KW-0645">Protease</keyword>
<dbReference type="PANTHER" id="PTHR28570:SF3">
    <property type="entry name" value="ASPARTYL AMINOPEPTIDASE"/>
    <property type="match status" value="1"/>
</dbReference>
<evidence type="ECO:0000256" key="5">
    <source>
        <dbReference type="ARBA" id="ARBA00022723"/>
    </source>
</evidence>
<protein>
    <recommendedName>
        <fullName evidence="10">M18 family aminopeptidase</fullName>
        <ecNumber evidence="10">3.4.11.-</ecNumber>
    </recommendedName>
</protein>
<dbReference type="SUPFAM" id="SSF53187">
    <property type="entry name" value="Zn-dependent exopeptidases"/>
    <property type="match status" value="1"/>
</dbReference>
<dbReference type="GO" id="GO:0008237">
    <property type="term" value="F:metallopeptidase activity"/>
    <property type="evidence" value="ECO:0007669"/>
    <property type="project" value="UniProtKB-KW"/>
</dbReference>
<evidence type="ECO:0000256" key="10">
    <source>
        <dbReference type="RuleBase" id="RU004387"/>
    </source>
</evidence>
<dbReference type="PANTHER" id="PTHR28570">
    <property type="entry name" value="ASPARTYL AMINOPEPTIDASE"/>
    <property type="match status" value="1"/>
</dbReference>
<sequence>MEQKRFAKDLIDFIYKSPTSFQAVETSIKLLEDNNFKELKLDDIWNIEVNGKYYVTKNSSAIIAFEVNSNNIEKEGFRIVGSHTDSPTFRIKPNAEMCSEGTYLKLNTECYGGPILNTWLDRPLAIAGRVVLKGESILNPVEKMVNINKPICIIPNIAIHLNRGVNDGYALNKQKDMLPLVGLINESLEKDNFLINEISKSLGINKEEILDFDLFLYEYEKGSLMGPNEEFISTSRLDNLSMAHASLHALINANGKNGVNLVAVFDNEEVGSSTKQGADSNMLLNILERICISLGKSREEFFTALYSSFIISADLAHAVHPNLGEKHDPTNKPVMGKGPVIKINANQAYTSDASSISIYKAICKEANVKYQEFVNRSDERGGSTIGPISSTHIDIPSVDVGSPILAMHSIRELGSVKDHYSIYKTFNKFYEI</sequence>
<dbReference type="EC" id="3.4.11.-" evidence="10"/>
<gene>
    <name evidence="11" type="ORF">FRIFI_2561</name>
</gene>
<dbReference type="GO" id="GO:0004177">
    <property type="term" value="F:aminopeptidase activity"/>
    <property type="evidence" value="ECO:0007669"/>
    <property type="project" value="UniProtKB-KW"/>
</dbReference>
<accession>A0A2P2BY50</accession>
<dbReference type="Proteomes" id="UP000245695">
    <property type="component" value="Chromosome 1"/>
</dbReference>
<dbReference type="Gene3D" id="3.40.630.10">
    <property type="entry name" value="Zn peptidases"/>
    <property type="match status" value="1"/>
</dbReference>
<proteinExistence type="inferred from homology"/>
<dbReference type="Gene3D" id="2.30.250.10">
    <property type="entry name" value="Aminopeptidase i, Domain 2"/>
    <property type="match status" value="1"/>
</dbReference>
<dbReference type="RefSeq" id="WP_166506042.1">
    <property type="nucleotide sequence ID" value="NZ_JAKNTL010000002.1"/>
</dbReference>
<keyword evidence="7 9" id="KW-0862">Zinc</keyword>
<evidence type="ECO:0000313" key="11">
    <source>
        <dbReference type="EMBL" id="CEI74084.1"/>
    </source>
</evidence>
<keyword evidence="12" id="KW-1185">Reference proteome</keyword>